<reference evidence="1" key="1">
    <citation type="submission" date="2019-08" db="EMBL/GenBank/DDBJ databases">
        <authorList>
            <person name="Kucharzyk K."/>
            <person name="Murdoch R.W."/>
            <person name="Higgins S."/>
            <person name="Loffler F."/>
        </authorList>
    </citation>
    <scope>NUCLEOTIDE SEQUENCE</scope>
</reference>
<dbReference type="AlphaFoldDB" id="A0A645AYI6"/>
<sequence length="101" mass="10469">MIVVVDPGLDGVVDFIGGLDARTLGHAEDTHQLIGQPVPHRGAVEIAPVCTEGAPRRPVVGLGHIGAGHRNAQLGQFDAVGVQDAVDVVVRSQQQPRGVAE</sequence>
<proteinExistence type="predicted"/>
<gene>
    <name evidence="1" type="ORF">SDC9_105136</name>
</gene>
<name>A0A645AYI6_9ZZZZ</name>
<accession>A0A645AYI6</accession>
<protein>
    <submittedName>
        <fullName evidence="1">Uncharacterized protein</fullName>
    </submittedName>
</protein>
<evidence type="ECO:0000313" key="1">
    <source>
        <dbReference type="EMBL" id="MPM58305.1"/>
    </source>
</evidence>
<comment type="caution">
    <text evidence="1">The sequence shown here is derived from an EMBL/GenBank/DDBJ whole genome shotgun (WGS) entry which is preliminary data.</text>
</comment>
<dbReference type="EMBL" id="VSSQ01016693">
    <property type="protein sequence ID" value="MPM58305.1"/>
    <property type="molecule type" value="Genomic_DNA"/>
</dbReference>
<organism evidence="1">
    <name type="scientific">bioreactor metagenome</name>
    <dbReference type="NCBI Taxonomy" id="1076179"/>
    <lineage>
        <taxon>unclassified sequences</taxon>
        <taxon>metagenomes</taxon>
        <taxon>ecological metagenomes</taxon>
    </lineage>
</organism>